<feature type="domain" description="HSF-type DNA-binding" evidence="6">
    <location>
        <begin position="19"/>
        <end position="102"/>
    </location>
</feature>
<dbReference type="AlphaFoldDB" id="A0A1Y2CP09"/>
<evidence type="ECO:0000259" key="6">
    <source>
        <dbReference type="SMART" id="SM00415"/>
    </source>
</evidence>
<keyword evidence="8" id="KW-1185">Reference proteome</keyword>
<gene>
    <name evidence="7" type="ORF">BCR33DRAFT_42468</name>
</gene>
<evidence type="ECO:0000256" key="1">
    <source>
        <dbReference type="ARBA" id="ARBA00004123"/>
    </source>
</evidence>
<evidence type="ECO:0000313" key="8">
    <source>
        <dbReference type="Proteomes" id="UP000193642"/>
    </source>
</evidence>
<keyword evidence="4" id="KW-0539">Nucleus</keyword>
<dbReference type="GO" id="GO:0005634">
    <property type="term" value="C:nucleus"/>
    <property type="evidence" value="ECO:0007669"/>
    <property type="project" value="UniProtKB-SubCell"/>
</dbReference>
<proteinExistence type="inferred from homology"/>
<dbReference type="InterPro" id="IPR000232">
    <property type="entry name" value="HSF_DNA-bd"/>
</dbReference>
<accession>A0A1Y2CP09</accession>
<evidence type="ECO:0000256" key="2">
    <source>
        <dbReference type="ARBA" id="ARBA00006403"/>
    </source>
</evidence>
<evidence type="ECO:0000256" key="5">
    <source>
        <dbReference type="RuleBase" id="RU004020"/>
    </source>
</evidence>
<dbReference type="InterPro" id="IPR036388">
    <property type="entry name" value="WH-like_DNA-bd_sf"/>
</dbReference>
<dbReference type="PANTHER" id="PTHR10015:SF427">
    <property type="entry name" value="HEAT SHOCK FACTOR PROTEIN"/>
    <property type="match status" value="1"/>
</dbReference>
<dbReference type="GO" id="GO:0043565">
    <property type="term" value="F:sequence-specific DNA binding"/>
    <property type="evidence" value="ECO:0007669"/>
    <property type="project" value="InterPro"/>
</dbReference>
<dbReference type="STRING" id="329046.A0A1Y2CP09"/>
<dbReference type="PRINTS" id="PR00056">
    <property type="entry name" value="HSFDOMAIN"/>
</dbReference>
<dbReference type="PANTHER" id="PTHR10015">
    <property type="entry name" value="HEAT SHOCK TRANSCRIPTION FACTOR"/>
    <property type="match status" value="1"/>
</dbReference>
<dbReference type="Gene3D" id="1.10.10.10">
    <property type="entry name" value="Winged helix-like DNA-binding domain superfamily/Winged helix DNA-binding domain"/>
    <property type="match status" value="1"/>
</dbReference>
<protein>
    <recommendedName>
        <fullName evidence="6">HSF-type DNA-binding domain-containing protein</fullName>
    </recommendedName>
</protein>
<sequence>MLKSRSQSLSSAASEASSQPNSFIRNLYSVVNDPVNHTVIRWSNDGCSFVIPDQAAFANNILQQQNLATHKNNASFIRQLNKYQFKKVKASERCQPGEPVRELRFY</sequence>
<name>A0A1Y2CP09_9FUNG</name>
<dbReference type="OrthoDB" id="60033at2759"/>
<organism evidence="7 8">
    <name type="scientific">Rhizoclosmatium globosum</name>
    <dbReference type="NCBI Taxonomy" id="329046"/>
    <lineage>
        <taxon>Eukaryota</taxon>
        <taxon>Fungi</taxon>
        <taxon>Fungi incertae sedis</taxon>
        <taxon>Chytridiomycota</taxon>
        <taxon>Chytridiomycota incertae sedis</taxon>
        <taxon>Chytridiomycetes</taxon>
        <taxon>Chytridiales</taxon>
        <taxon>Chytriomycetaceae</taxon>
        <taxon>Rhizoclosmatium</taxon>
    </lineage>
</organism>
<dbReference type="InterPro" id="IPR036390">
    <property type="entry name" value="WH_DNA-bd_sf"/>
</dbReference>
<comment type="subcellular location">
    <subcellularLocation>
        <location evidence="1">Nucleus</location>
    </subcellularLocation>
</comment>
<keyword evidence="3" id="KW-0238">DNA-binding</keyword>
<comment type="caution">
    <text evidence="7">The sequence shown here is derived from an EMBL/GenBank/DDBJ whole genome shotgun (WGS) entry which is preliminary data.</text>
</comment>
<reference evidence="7 8" key="1">
    <citation type="submission" date="2016-07" db="EMBL/GenBank/DDBJ databases">
        <title>Pervasive Adenine N6-methylation of Active Genes in Fungi.</title>
        <authorList>
            <consortium name="DOE Joint Genome Institute"/>
            <person name="Mondo S.J."/>
            <person name="Dannebaum R.O."/>
            <person name="Kuo R.C."/>
            <person name="Labutti K."/>
            <person name="Haridas S."/>
            <person name="Kuo A."/>
            <person name="Salamov A."/>
            <person name="Ahrendt S.R."/>
            <person name="Lipzen A."/>
            <person name="Sullivan W."/>
            <person name="Andreopoulos W.B."/>
            <person name="Clum A."/>
            <person name="Lindquist E."/>
            <person name="Daum C."/>
            <person name="Ramamoorthy G.K."/>
            <person name="Gryganskyi A."/>
            <person name="Culley D."/>
            <person name="Magnuson J.K."/>
            <person name="James T.Y."/>
            <person name="O'Malley M.A."/>
            <person name="Stajich J.E."/>
            <person name="Spatafora J.W."/>
            <person name="Visel A."/>
            <person name="Grigoriev I.V."/>
        </authorList>
    </citation>
    <scope>NUCLEOTIDE SEQUENCE [LARGE SCALE GENOMIC DNA]</scope>
    <source>
        <strain evidence="7 8">JEL800</strain>
    </source>
</reference>
<dbReference type="Proteomes" id="UP000193642">
    <property type="component" value="Unassembled WGS sequence"/>
</dbReference>
<dbReference type="SUPFAM" id="SSF46785">
    <property type="entry name" value="Winged helix' DNA-binding domain"/>
    <property type="match status" value="1"/>
</dbReference>
<evidence type="ECO:0000313" key="7">
    <source>
        <dbReference type="EMBL" id="ORY48723.1"/>
    </source>
</evidence>
<dbReference type="Pfam" id="PF00447">
    <property type="entry name" value="HSF_DNA-bind"/>
    <property type="match status" value="1"/>
</dbReference>
<dbReference type="EMBL" id="MCGO01000011">
    <property type="protein sequence ID" value="ORY48723.1"/>
    <property type="molecule type" value="Genomic_DNA"/>
</dbReference>
<evidence type="ECO:0000256" key="3">
    <source>
        <dbReference type="ARBA" id="ARBA00023125"/>
    </source>
</evidence>
<evidence type="ECO:0000256" key="4">
    <source>
        <dbReference type="ARBA" id="ARBA00023242"/>
    </source>
</evidence>
<dbReference type="SMART" id="SM00415">
    <property type="entry name" value="HSF"/>
    <property type="match status" value="1"/>
</dbReference>
<comment type="similarity">
    <text evidence="2 5">Belongs to the HSF family.</text>
</comment>
<dbReference type="GO" id="GO:0003700">
    <property type="term" value="F:DNA-binding transcription factor activity"/>
    <property type="evidence" value="ECO:0007669"/>
    <property type="project" value="InterPro"/>
</dbReference>